<evidence type="ECO:0008006" key="4">
    <source>
        <dbReference type="Google" id="ProtNLM"/>
    </source>
</evidence>
<protein>
    <recommendedName>
        <fullName evidence="4">Tetratricopeptide repeat</fullName>
    </recommendedName>
</protein>
<dbReference type="SUPFAM" id="SSF48452">
    <property type="entry name" value="TPR-like"/>
    <property type="match status" value="1"/>
</dbReference>
<keyword evidence="3" id="KW-1185">Reference proteome</keyword>
<dbReference type="Proteomes" id="UP000251314">
    <property type="component" value="Unassembled WGS sequence"/>
</dbReference>
<feature type="compositionally biased region" description="Basic residues" evidence="1">
    <location>
        <begin position="1"/>
        <end position="10"/>
    </location>
</feature>
<gene>
    <name evidence="2" type="ORF">PC110_g12802</name>
</gene>
<dbReference type="VEuPathDB" id="FungiDB:PC110_g12802"/>
<dbReference type="OrthoDB" id="115811at2759"/>
<proteinExistence type="predicted"/>
<dbReference type="EMBL" id="MJFZ01000350">
    <property type="protein sequence ID" value="RAW30847.1"/>
    <property type="molecule type" value="Genomic_DNA"/>
</dbReference>
<evidence type="ECO:0000256" key="1">
    <source>
        <dbReference type="SAM" id="MobiDB-lite"/>
    </source>
</evidence>
<sequence length="326" mass="36284">MGNRVSRKKDKQTQEVVVAAPAPNSGAPLDLSLGSLSARKIEVERNEVEVPLSARQAPPTARDGDDINDPLEFFRQCYQLEEDPFTLYTQALLLKEQREFAMASELLRSLLSTASVALEARHHLAQCLIAQDPELNWCREEAQQCLEDVVTAMKSSSNNEDAHHATMYRESLELLAHVTIAGKCFDRAQQLLEALQLELERAAISPPDLSAYRQQQTLVSFQLACCRYARGDPPDAISAELLRFLPQKIDQTRDASREQEAQELQVSDPLEGIELLLHADAATISFLNHSPSMVVLRFSASKVALVTGLHDFGDVAEELLDCVYQD</sequence>
<evidence type="ECO:0000313" key="3">
    <source>
        <dbReference type="Proteomes" id="UP000251314"/>
    </source>
</evidence>
<reference evidence="2 3" key="1">
    <citation type="submission" date="2018-01" db="EMBL/GenBank/DDBJ databases">
        <title>Draft genome of the strawberry crown rot pathogen Phytophthora cactorum.</title>
        <authorList>
            <person name="Armitage A.D."/>
            <person name="Lysoe E."/>
            <person name="Nellist C.F."/>
            <person name="Harrison R.J."/>
            <person name="Brurberg M.B."/>
        </authorList>
    </citation>
    <scope>NUCLEOTIDE SEQUENCE [LARGE SCALE GENOMIC DNA]</scope>
    <source>
        <strain evidence="2 3">10300</strain>
    </source>
</reference>
<dbReference type="Gene3D" id="1.25.40.10">
    <property type="entry name" value="Tetratricopeptide repeat domain"/>
    <property type="match status" value="1"/>
</dbReference>
<evidence type="ECO:0000313" key="2">
    <source>
        <dbReference type="EMBL" id="RAW30847.1"/>
    </source>
</evidence>
<accession>A0A329S1M7</accession>
<dbReference type="AlphaFoldDB" id="A0A329S1M7"/>
<name>A0A329S1M7_9STRA</name>
<dbReference type="InterPro" id="IPR011990">
    <property type="entry name" value="TPR-like_helical_dom_sf"/>
</dbReference>
<organism evidence="2 3">
    <name type="scientific">Phytophthora cactorum</name>
    <dbReference type="NCBI Taxonomy" id="29920"/>
    <lineage>
        <taxon>Eukaryota</taxon>
        <taxon>Sar</taxon>
        <taxon>Stramenopiles</taxon>
        <taxon>Oomycota</taxon>
        <taxon>Peronosporomycetes</taxon>
        <taxon>Peronosporales</taxon>
        <taxon>Peronosporaceae</taxon>
        <taxon>Phytophthora</taxon>
    </lineage>
</organism>
<feature type="region of interest" description="Disordered" evidence="1">
    <location>
        <begin position="1"/>
        <end position="31"/>
    </location>
</feature>
<comment type="caution">
    <text evidence="2">The sequence shown here is derived from an EMBL/GenBank/DDBJ whole genome shotgun (WGS) entry which is preliminary data.</text>
</comment>